<organism evidence="2 3">
    <name type="scientific">Eremothecium cymbalariae (strain CBS 270.75 / DBVPG 7215 / KCTC 17166 / NRRL Y-17582)</name>
    <name type="common">Yeast</name>
    <dbReference type="NCBI Taxonomy" id="931890"/>
    <lineage>
        <taxon>Eukaryota</taxon>
        <taxon>Fungi</taxon>
        <taxon>Dikarya</taxon>
        <taxon>Ascomycota</taxon>
        <taxon>Saccharomycotina</taxon>
        <taxon>Saccharomycetes</taxon>
        <taxon>Saccharomycetales</taxon>
        <taxon>Saccharomycetaceae</taxon>
        <taxon>Eremothecium</taxon>
    </lineage>
</organism>
<accession>I6ND44</accession>
<gene>
    <name evidence="2" type="ordered locus">Ecym_5217</name>
</gene>
<feature type="compositionally biased region" description="Polar residues" evidence="1">
    <location>
        <begin position="27"/>
        <end position="38"/>
    </location>
</feature>
<feature type="compositionally biased region" description="Low complexity" evidence="1">
    <location>
        <begin position="67"/>
        <end position="79"/>
    </location>
</feature>
<dbReference type="STRING" id="931890.I6ND44"/>
<dbReference type="PANTHER" id="PTHR28265">
    <property type="entry name" value="MAINTENANCE OF TELOMERE CAPPING PROTEIN 1"/>
    <property type="match status" value="1"/>
</dbReference>
<dbReference type="InParanoid" id="I6ND44"/>
<dbReference type="EMBL" id="CP002501">
    <property type="protein sequence ID" value="AET39986.1"/>
    <property type="molecule type" value="Genomic_DNA"/>
</dbReference>
<dbReference type="InterPro" id="IPR018814">
    <property type="entry name" value="DUF5427"/>
</dbReference>
<evidence type="ECO:0000313" key="2">
    <source>
        <dbReference type="EMBL" id="AET39986.1"/>
    </source>
</evidence>
<proteinExistence type="predicted"/>
<sequence>MVVGTRKSTEADDVLEFLESLPEGTPKGNNTPSANAASSGEKDEDILDFLDELEQSNLPVEGKRKSNPSSKSSQSSKNASEPRPVGGGEGQDENVQDEQKKEAQPLKESGTEEESLNDPITSISNWWSSSGQATVSNIWSKTTERATQLKDRITQEQQDITTKLNQNPVASKIANANSNMLSELTSRLTKFVVGDTEEVLRIHVVHDLVNFHELSYQIESQFDKVLSSQVQGGVRIFVDQWDRPNEAVTPANDRNVCQLNLFQGKPTDGDKLCRANLENAIKLFQKAMDESRKQRNIRNTEAGNEEESRISDVFIGILVVGQQPKHGSENVVDSTHAGSFNFTVALRDISNDVSLIVRSQGFPIRWVDWLEGNAKLNKSDDQEQLEGVLYPSEWVKDWIDQRSRLSYRCVGPELRH</sequence>
<evidence type="ECO:0000313" key="3">
    <source>
        <dbReference type="Proteomes" id="UP000006790"/>
    </source>
</evidence>
<dbReference type="HOGENOM" id="CLU_042692_0_0_1"/>
<dbReference type="Proteomes" id="UP000006790">
    <property type="component" value="Chromosome 5"/>
</dbReference>
<dbReference type="PANTHER" id="PTHR28265:SF1">
    <property type="entry name" value="MAINTENANCE OF TELOMERE CAPPING PROTEIN 1"/>
    <property type="match status" value="1"/>
</dbReference>
<dbReference type="OMA" id="RIHLVHD"/>
<dbReference type="GeneID" id="11468305"/>
<dbReference type="GO" id="GO:0005739">
    <property type="term" value="C:mitochondrion"/>
    <property type="evidence" value="ECO:0007669"/>
    <property type="project" value="EnsemblFungi"/>
</dbReference>
<feature type="compositionally biased region" description="Polar residues" evidence="1">
    <location>
        <begin position="118"/>
        <end position="127"/>
    </location>
</feature>
<dbReference type="FunCoup" id="I6ND44">
    <property type="interactions" value="40"/>
</dbReference>
<evidence type="ECO:0000256" key="1">
    <source>
        <dbReference type="SAM" id="MobiDB-lite"/>
    </source>
</evidence>
<dbReference type="Pfam" id="PF10310">
    <property type="entry name" value="DUF5427"/>
    <property type="match status" value="1"/>
</dbReference>
<dbReference type="AlphaFoldDB" id="I6ND44"/>
<evidence type="ECO:0008006" key="4">
    <source>
        <dbReference type="Google" id="ProtNLM"/>
    </source>
</evidence>
<feature type="compositionally biased region" description="Acidic residues" evidence="1">
    <location>
        <begin position="42"/>
        <end position="54"/>
    </location>
</feature>
<keyword evidence="3" id="KW-1185">Reference proteome</keyword>
<protein>
    <recommendedName>
        <fullName evidence="4">Maintenance of telomere capping protein 1</fullName>
    </recommendedName>
</protein>
<dbReference type="KEGG" id="erc:Ecym_5217"/>
<feature type="region of interest" description="Disordered" evidence="1">
    <location>
        <begin position="1"/>
        <end position="127"/>
    </location>
</feature>
<name>I6ND44_ERECY</name>
<dbReference type="eggNOG" id="ENOG502QU4J">
    <property type="taxonomic scope" value="Eukaryota"/>
</dbReference>
<dbReference type="RefSeq" id="XP_003646803.1">
    <property type="nucleotide sequence ID" value="XM_003646755.1"/>
</dbReference>
<dbReference type="OrthoDB" id="5594977at2759"/>
<reference evidence="2 3" key="1">
    <citation type="journal article" date="2011" name="G3 (Bethesda)">
        <title>Genome evolution in the Eremothecium clade of the Saccharomyces complex revealed by comparative genomics.</title>
        <authorList>
            <person name="Wendland J."/>
            <person name="Walther A."/>
        </authorList>
    </citation>
    <scope>NUCLEOTIDE SEQUENCE [LARGE SCALE GENOMIC DNA]</scope>
    <source>
        <strain evidence="3">CBS 270.75 / DBVPG 7215 / KCTC 17166 / NRRL Y-17582</strain>
    </source>
</reference>